<keyword evidence="6 8" id="KW-0539">Nucleus</keyword>
<dbReference type="AlphaFoldDB" id="A0A0C3ASL0"/>
<dbReference type="GO" id="GO:0002949">
    <property type="term" value="P:tRNA threonylcarbamoyladenosine modification"/>
    <property type="evidence" value="ECO:0007669"/>
    <property type="project" value="TreeGrafter"/>
</dbReference>
<comment type="subcellular location">
    <subcellularLocation>
        <location evidence="1">Nucleus</location>
    </subcellularLocation>
</comment>
<evidence type="ECO:0000256" key="4">
    <source>
        <dbReference type="ARBA" id="ARBA00016009"/>
    </source>
</evidence>
<dbReference type="HOGENOM" id="CLU_065847_1_2_1"/>
<keyword evidence="5" id="KW-0819">tRNA processing</keyword>
<evidence type="ECO:0000256" key="2">
    <source>
        <dbReference type="ARBA" id="ARBA00005546"/>
    </source>
</evidence>
<evidence type="ECO:0000256" key="1">
    <source>
        <dbReference type="ARBA" id="ARBA00004123"/>
    </source>
</evidence>
<protein>
    <recommendedName>
        <fullName evidence="4">EKC/KEOPS complex subunit CGI121</fullName>
    </recommendedName>
    <alternativeName>
        <fullName evidence="3">EKC/KEOPS complex subunit cgi121</fullName>
    </alternativeName>
</protein>
<keyword evidence="10" id="KW-1185">Reference proteome</keyword>
<dbReference type="GO" id="GO:0000408">
    <property type="term" value="C:EKC/KEOPS complex"/>
    <property type="evidence" value="ECO:0007669"/>
    <property type="project" value="TreeGrafter"/>
</dbReference>
<dbReference type="InterPro" id="IPR013926">
    <property type="entry name" value="CGI121/TPRKB"/>
</dbReference>
<dbReference type="Proteomes" id="UP000054097">
    <property type="component" value="Unassembled WGS sequence"/>
</dbReference>
<dbReference type="STRING" id="933852.A0A0C3ASL0"/>
<dbReference type="PANTHER" id="PTHR15840">
    <property type="entry name" value="CGI-121 FAMILY MEMBER"/>
    <property type="match status" value="1"/>
</dbReference>
<comment type="similarity">
    <text evidence="2 8">Belongs to the CGI121/TPRKB family.</text>
</comment>
<name>A0A0C3ASL0_SERVB</name>
<dbReference type="Gene3D" id="3.30.2380.10">
    <property type="entry name" value="CGI121/TPRKB"/>
    <property type="match status" value="1"/>
</dbReference>
<accession>A0A0C3ASL0</accession>
<evidence type="ECO:0000256" key="7">
    <source>
        <dbReference type="ARBA" id="ARBA00025043"/>
    </source>
</evidence>
<reference evidence="10" key="2">
    <citation type="submission" date="2015-01" db="EMBL/GenBank/DDBJ databases">
        <title>Evolutionary Origins and Diversification of the Mycorrhizal Mutualists.</title>
        <authorList>
            <consortium name="DOE Joint Genome Institute"/>
            <consortium name="Mycorrhizal Genomics Consortium"/>
            <person name="Kohler A."/>
            <person name="Kuo A."/>
            <person name="Nagy L.G."/>
            <person name="Floudas D."/>
            <person name="Copeland A."/>
            <person name="Barry K.W."/>
            <person name="Cichocki N."/>
            <person name="Veneault-Fourrey C."/>
            <person name="LaButti K."/>
            <person name="Lindquist E.A."/>
            <person name="Lipzen A."/>
            <person name="Lundell T."/>
            <person name="Morin E."/>
            <person name="Murat C."/>
            <person name="Riley R."/>
            <person name="Ohm R."/>
            <person name="Sun H."/>
            <person name="Tunlid A."/>
            <person name="Henrissat B."/>
            <person name="Grigoriev I.V."/>
            <person name="Hibbett D.S."/>
            <person name="Martin F."/>
        </authorList>
    </citation>
    <scope>NUCLEOTIDE SEQUENCE [LARGE SCALE GENOMIC DNA]</scope>
    <source>
        <strain evidence="10">MAFF 305830</strain>
    </source>
</reference>
<dbReference type="OrthoDB" id="329139at2759"/>
<comment type="function">
    <text evidence="7">Component of the EKC/KEOPS complex that is required for the formation of a threonylcarbamoyl group on adenosine at position 37 (t(6)A37) in tRNAs that read codons beginning with adenine. The complex is probably involved in the transfer of the threonylcarbamoyl moiety of threonylcarbamoyl-AMP (TC-AMP) to the N6 group of A37. CGI121 acts as an allosteric effector that regulates the t(6)A activity of the complex. The EKC/KEOPS complex also promotes both telomere uncapping and telomere elongation. The complex is required for efficient recruitment of transcriptional coactivators. CGI121 is not required for tRNA modification.</text>
</comment>
<reference evidence="9 10" key="1">
    <citation type="submission" date="2014-04" db="EMBL/GenBank/DDBJ databases">
        <authorList>
            <consortium name="DOE Joint Genome Institute"/>
            <person name="Kuo A."/>
            <person name="Zuccaro A."/>
            <person name="Kohler A."/>
            <person name="Nagy L.G."/>
            <person name="Floudas D."/>
            <person name="Copeland A."/>
            <person name="Barry K.W."/>
            <person name="Cichocki N."/>
            <person name="Veneault-Fourrey C."/>
            <person name="LaButti K."/>
            <person name="Lindquist E.A."/>
            <person name="Lipzen A."/>
            <person name="Lundell T."/>
            <person name="Morin E."/>
            <person name="Murat C."/>
            <person name="Sun H."/>
            <person name="Tunlid A."/>
            <person name="Henrissat B."/>
            <person name="Grigoriev I.V."/>
            <person name="Hibbett D.S."/>
            <person name="Martin F."/>
            <person name="Nordberg H.P."/>
            <person name="Cantor M.N."/>
            <person name="Hua S.X."/>
        </authorList>
    </citation>
    <scope>NUCLEOTIDE SEQUENCE [LARGE SCALE GENOMIC DNA]</scope>
    <source>
        <strain evidence="9 10">MAFF 305830</strain>
    </source>
</reference>
<dbReference type="GO" id="GO:0005829">
    <property type="term" value="C:cytosol"/>
    <property type="evidence" value="ECO:0007669"/>
    <property type="project" value="TreeGrafter"/>
</dbReference>
<evidence type="ECO:0000256" key="5">
    <source>
        <dbReference type="ARBA" id="ARBA00022694"/>
    </source>
</evidence>
<dbReference type="GO" id="GO:0005634">
    <property type="term" value="C:nucleus"/>
    <property type="evidence" value="ECO:0007669"/>
    <property type="project" value="UniProtKB-SubCell"/>
</dbReference>
<dbReference type="EMBL" id="KN824344">
    <property type="protein sequence ID" value="KIM23019.1"/>
    <property type="molecule type" value="Genomic_DNA"/>
</dbReference>
<dbReference type="SUPFAM" id="SSF143870">
    <property type="entry name" value="PF0523-like"/>
    <property type="match status" value="1"/>
</dbReference>
<dbReference type="InterPro" id="IPR036504">
    <property type="entry name" value="CGI121/TPRKB_sf"/>
</dbReference>
<evidence type="ECO:0000256" key="6">
    <source>
        <dbReference type="ARBA" id="ARBA00023242"/>
    </source>
</evidence>
<dbReference type="Pfam" id="PF08617">
    <property type="entry name" value="CGI-121"/>
    <property type="match status" value="1"/>
</dbReference>
<evidence type="ECO:0000313" key="9">
    <source>
        <dbReference type="EMBL" id="KIM23019.1"/>
    </source>
</evidence>
<evidence type="ECO:0000313" key="10">
    <source>
        <dbReference type="Proteomes" id="UP000054097"/>
    </source>
</evidence>
<sequence>MTGEEGERERSAVNYAFIQSELITSLTALETAIHCALLAEENGALRTKYIHSEILWALNPTTNISDAFRRFGVADTTTSMIVISASKLPTTDASYVQSAMQSVVQGDIVPLQQLSTDWSAVKKCYKLGAEPSLRGLSIEEEQLQIDRMVINNIGLKPVAI</sequence>
<evidence type="ECO:0000256" key="3">
    <source>
        <dbReference type="ARBA" id="ARBA00015316"/>
    </source>
</evidence>
<gene>
    <name evidence="9" type="ORF">M408DRAFT_332588</name>
</gene>
<organism evidence="9 10">
    <name type="scientific">Serendipita vermifera MAFF 305830</name>
    <dbReference type="NCBI Taxonomy" id="933852"/>
    <lineage>
        <taxon>Eukaryota</taxon>
        <taxon>Fungi</taxon>
        <taxon>Dikarya</taxon>
        <taxon>Basidiomycota</taxon>
        <taxon>Agaricomycotina</taxon>
        <taxon>Agaricomycetes</taxon>
        <taxon>Sebacinales</taxon>
        <taxon>Serendipitaceae</taxon>
        <taxon>Serendipita</taxon>
    </lineage>
</organism>
<proteinExistence type="inferred from homology"/>
<dbReference type="PANTHER" id="PTHR15840:SF10">
    <property type="entry name" value="EKC_KEOPS COMPLEX SUBUNIT TPRKB"/>
    <property type="match status" value="1"/>
</dbReference>
<evidence type="ECO:0000256" key="8">
    <source>
        <dbReference type="RuleBase" id="RU004398"/>
    </source>
</evidence>